<keyword evidence="6" id="KW-0862">Zinc</keyword>
<dbReference type="GO" id="GO:0008270">
    <property type="term" value="F:zinc ion binding"/>
    <property type="evidence" value="ECO:0007669"/>
    <property type="project" value="UniProtKB-KW"/>
</dbReference>
<sequence length="349" mass="41252">MECCICFGEEENNIKCGNCNFSICFDCMNHYIKSCSSELNTLPICPNTKCKSEYIYKDLKISEDVLLNYCDLLITYMTDNVKFENNNKNLDNIMDNLMKEKREFIKKKFPKCVSKVIKVCMKNKLRNLPQIKIKREMSKYKKCFNDFCKVGCLNLNNNLFECNFCQDIFCPDCQKKIIPKEKHLCNKDEIESLKFVNNLVKCPECHIRVEKSEGCDSITCTNCKTNFTYSNGEKGGHGSRNDILKERKNIKFKFSEEYKYEEKIMLLLNFIDNTKPKKLSSSKVLSIFEKVSAENKVKLFKEYSKYYIHKTNIKKYCENLIKIKKLHEKSEITYERLEEIYEEIKILCM</sequence>
<dbReference type="PROSITE" id="PS51873">
    <property type="entry name" value="TRIAD"/>
    <property type="match status" value="1"/>
</dbReference>
<keyword evidence="5" id="KW-0833">Ubl conjugation pathway</keyword>
<dbReference type="Pfam" id="PF22191">
    <property type="entry name" value="IBR_1"/>
    <property type="match status" value="1"/>
</dbReference>
<proteinExistence type="predicted"/>
<dbReference type="InterPro" id="IPR044066">
    <property type="entry name" value="TRIAD_supradom"/>
</dbReference>
<evidence type="ECO:0000256" key="6">
    <source>
        <dbReference type="ARBA" id="ARBA00022833"/>
    </source>
</evidence>
<name>A0A6C0AEB4_9ZZZZ</name>
<keyword evidence="1" id="KW-0808">Transferase</keyword>
<protein>
    <recommendedName>
        <fullName evidence="8">RING-type domain-containing protein</fullName>
    </recommendedName>
</protein>
<evidence type="ECO:0000256" key="5">
    <source>
        <dbReference type="ARBA" id="ARBA00022786"/>
    </source>
</evidence>
<feature type="domain" description="RING-type" evidence="8">
    <location>
        <begin position="1"/>
        <end position="251"/>
    </location>
</feature>
<dbReference type="EMBL" id="MN740593">
    <property type="protein sequence ID" value="QHS77790.1"/>
    <property type="molecule type" value="Genomic_DNA"/>
</dbReference>
<evidence type="ECO:0000313" key="9">
    <source>
        <dbReference type="EMBL" id="QHS77790.1"/>
    </source>
</evidence>
<keyword evidence="4" id="KW-0863">Zinc-finger</keyword>
<evidence type="ECO:0000256" key="3">
    <source>
        <dbReference type="ARBA" id="ARBA00022737"/>
    </source>
</evidence>
<keyword evidence="2" id="KW-0479">Metal-binding</keyword>
<accession>A0A6C0AEB4</accession>
<evidence type="ECO:0000256" key="4">
    <source>
        <dbReference type="ARBA" id="ARBA00022771"/>
    </source>
</evidence>
<dbReference type="SUPFAM" id="SSF57850">
    <property type="entry name" value="RING/U-box"/>
    <property type="match status" value="2"/>
</dbReference>
<evidence type="ECO:0000256" key="2">
    <source>
        <dbReference type="ARBA" id="ARBA00022723"/>
    </source>
</evidence>
<evidence type="ECO:0000256" key="1">
    <source>
        <dbReference type="ARBA" id="ARBA00022679"/>
    </source>
</evidence>
<reference evidence="9" key="1">
    <citation type="journal article" date="2020" name="Nature">
        <title>Giant virus diversity and host interactions through global metagenomics.</title>
        <authorList>
            <person name="Schulz F."/>
            <person name="Roux S."/>
            <person name="Paez-Espino D."/>
            <person name="Jungbluth S."/>
            <person name="Walsh D.A."/>
            <person name="Denef V.J."/>
            <person name="McMahon K.D."/>
            <person name="Konstantinidis K.T."/>
            <person name="Eloe-Fadrosh E.A."/>
            <person name="Kyrpides N.C."/>
            <person name="Woyke T."/>
        </authorList>
    </citation>
    <scope>NUCLEOTIDE SEQUENCE</scope>
    <source>
        <strain evidence="9">GVMAG-S-1021933-23</strain>
    </source>
</reference>
<evidence type="ECO:0000259" key="8">
    <source>
        <dbReference type="PROSITE" id="PS51873"/>
    </source>
</evidence>
<feature type="coiled-coil region" evidence="7">
    <location>
        <begin position="80"/>
        <end position="107"/>
    </location>
</feature>
<evidence type="ECO:0000256" key="7">
    <source>
        <dbReference type="SAM" id="Coils"/>
    </source>
</evidence>
<keyword evidence="7" id="KW-0175">Coiled coil</keyword>
<dbReference type="AlphaFoldDB" id="A0A6C0AEB4"/>
<keyword evidence="3" id="KW-0677">Repeat</keyword>
<organism evidence="9">
    <name type="scientific">viral metagenome</name>
    <dbReference type="NCBI Taxonomy" id="1070528"/>
    <lineage>
        <taxon>unclassified sequences</taxon>
        <taxon>metagenomes</taxon>
        <taxon>organismal metagenomes</taxon>
    </lineage>
</organism>
<dbReference type="Gene3D" id="1.20.120.1750">
    <property type="match status" value="1"/>
</dbReference>
<dbReference type="GO" id="GO:0016740">
    <property type="term" value="F:transferase activity"/>
    <property type="evidence" value="ECO:0007669"/>
    <property type="project" value="UniProtKB-KW"/>
</dbReference>